<evidence type="ECO:0000313" key="3">
    <source>
        <dbReference type="EMBL" id="QGX97312.1"/>
    </source>
</evidence>
<feature type="compositionally biased region" description="Basic and acidic residues" evidence="1">
    <location>
        <begin position="189"/>
        <end position="203"/>
    </location>
</feature>
<dbReference type="AlphaFoldDB" id="A0A6I6ILY9"/>
<dbReference type="EMBL" id="CP034348">
    <property type="protein sequence ID" value="QGX97312.1"/>
    <property type="molecule type" value="Genomic_DNA"/>
</dbReference>
<keyword evidence="4" id="KW-1185">Reference proteome</keyword>
<evidence type="ECO:0000256" key="1">
    <source>
        <dbReference type="SAM" id="MobiDB-lite"/>
    </source>
</evidence>
<proteinExistence type="predicted"/>
<dbReference type="InterPro" id="IPR025433">
    <property type="entry name" value="DUF4168"/>
</dbReference>
<dbReference type="Pfam" id="PF13767">
    <property type="entry name" value="DUF4168"/>
    <property type="match status" value="1"/>
</dbReference>
<evidence type="ECO:0000313" key="4">
    <source>
        <dbReference type="Proteomes" id="UP000428330"/>
    </source>
</evidence>
<dbReference type="Proteomes" id="UP000428330">
    <property type="component" value="Chromosome"/>
</dbReference>
<feature type="domain" description="DUF4168" evidence="2">
    <location>
        <begin position="98"/>
        <end position="174"/>
    </location>
</feature>
<organism evidence="3 4">
    <name type="scientific">Roseovarius faecimaris</name>
    <dbReference type="NCBI Taxonomy" id="2494550"/>
    <lineage>
        <taxon>Bacteria</taxon>
        <taxon>Pseudomonadati</taxon>
        <taxon>Pseudomonadota</taxon>
        <taxon>Alphaproteobacteria</taxon>
        <taxon>Rhodobacterales</taxon>
        <taxon>Roseobacteraceae</taxon>
        <taxon>Roseovarius</taxon>
    </lineage>
</organism>
<sequence length="221" mass="23862">MPPGKLTRRVCEESGVMASGLWPQGLPYCGKAFDIGVKTPHVGRRTGATWRRYKDIGADRVTLKQFLIASLVALGLTTIPIVLSAQEAAPITVENVTDDQIEAFVKAAIALETLRQEYTSKIGNAESEEAQNELRAEADRVAIQLVDKVRGITPQEYLGISKLAQTSPELATRISAQVEVMRAQKAAFEKQQAEAARAREAQKAAEAQAAAEATKAETASE</sequence>
<name>A0A6I6ILY9_9RHOB</name>
<feature type="compositionally biased region" description="Low complexity" evidence="1">
    <location>
        <begin position="204"/>
        <end position="221"/>
    </location>
</feature>
<protein>
    <submittedName>
        <fullName evidence="3">DUF4168 domain-containing protein</fullName>
    </submittedName>
</protein>
<dbReference type="KEGG" id="rom:EI983_03070"/>
<accession>A0A6I6ILY9</accession>
<evidence type="ECO:0000259" key="2">
    <source>
        <dbReference type="Pfam" id="PF13767"/>
    </source>
</evidence>
<feature type="region of interest" description="Disordered" evidence="1">
    <location>
        <begin position="189"/>
        <end position="221"/>
    </location>
</feature>
<gene>
    <name evidence="3" type="ORF">EI983_03070</name>
</gene>
<reference evidence="4" key="1">
    <citation type="submission" date="2018-12" db="EMBL/GenBank/DDBJ databases">
        <title>Complete genome sequence of Roseovarius sp. MME-070.</title>
        <authorList>
            <person name="Nam Y.-D."/>
            <person name="Kang J."/>
            <person name="Chung W.-H."/>
            <person name="Park Y.S."/>
        </authorList>
    </citation>
    <scope>NUCLEOTIDE SEQUENCE [LARGE SCALE GENOMIC DNA]</scope>
    <source>
        <strain evidence="4">MME-070</strain>
    </source>
</reference>